<dbReference type="SMART" id="SM00320">
    <property type="entry name" value="WD40"/>
    <property type="match status" value="2"/>
</dbReference>
<dbReference type="PANTHER" id="PTHR22847:SF637">
    <property type="entry name" value="WD REPEAT DOMAIN 5B"/>
    <property type="match status" value="1"/>
</dbReference>
<proteinExistence type="predicted"/>
<dbReference type="InterPro" id="IPR001680">
    <property type="entry name" value="WD40_rpt"/>
</dbReference>
<dbReference type="Proteomes" id="UP000688137">
    <property type="component" value="Unassembled WGS sequence"/>
</dbReference>
<dbReference type="EMBL" id="CAJJDM010000101">
    <property type="protein sequence ID" value="CAD8095436.1"/>
    <property type="molecule type" value="Genomic_DNA"/>
</dbReference>
<keyword evidence="1 3" id="KW-0853">WD repeat</keyword>
<dbReference type="AlphaFoldDB" id="A0A8S1NZA6"/>
<evidence type="ECO:0000256" key="2">
    <source>
        <dbReference type="ARBA" id="ARBA00022737"/>
    </source>
</evidence>
<dbReference type="PROSITE" id="PS50294">
    <property type="entry name" value="WD_REPEATS_REGION"/>
    <property type="match status" value="1"/>
</dbReference>
<dbReference type="Pfam" id="PF00400">
    <property type="entry name" value="WD40"/>
    <property type="match status" value="1"/>
</dbReference>
<accession>A0A8S1NZA6</accession>
<protein>
    <submittedName>
        <fullName evidence="4">Uncharacterized protein</fullName>
    </submittedName>
</protein>
<evidence type="ECO:0000256" key="1">
    <source>
        <dbReference type="ARBA" id="ARBA00022574"/>
    </source>
</evidence>
<reference evidence="4" key="1">
    <citation type="submission" date="2021-01" db="EMBL/GenBank/DDBJ databases">
        <authorList>
            <consortium name="Genoscope - CEA"/>
            <person name="William W."/>
        </authorList>
    </citation>
    <scope>NUCLEOTIDE SEQUENCE</scope>
</reference>
<organism evidence="4 5">
    <name type="scientific">Paramecium primaurelia</name>
    <dbReference type="NCBI Taxonomy" id="5886"/>
    <lineage>
        <taxon>Eukaryota</taxon>
        <taxon>Sar</taxon>
        <taxon>Alveolata</taxon>
        <taxon>Ciliophora</taxon>
        <taxon>Intramacronucleata</taxon>
        <taxon>Oligohymenophorea</taxon>
        <taxon>Peniculida</taxon>
        <taxon>Parameciidae</taxon>
        <taxon>Paramecium</taxon>
    </lineage>
</organism>
<keyword evidence="2" id="KW-0677">Repeat</keyword>
<keyword evidence="5" id="KW-1185">Reference proteome</keyword>
<gene>
    <name evidence="4" type="ORF">PPRIM_AZ9-3.1.T0980171</name>
</gene>
<name>A0A8S1NZA6_PARPR</name>
<evidence type="ECO:0000313" key="4">
    <source>
        <dbReference type="EMBL" id="CAD8095436.1"/>
    </source>
</evidence>
<dbReference type="PROSITE" id="PS50082">
    <property type="entry name" value="WD_REPEATS_2"/>
    <property type="match status" value="1"/>
</dbReference>
<feature type="repeat" description="WD" evidence="3">
    <location>
        <begin position="538"/>
        <end position="570"/>
    </location>
</feature>
<sequence>MHNLMNCYQHNSKTTHICNKLDCKYKLACNSCVNQQHIGHVDTNVTPISKFVDRILYEFQRSEVERLKRIYYKEDIIQHIKKEFQYLKEKTNQILNQREQKLISLIDNQWIHSKQLKNIIDHIEMMKDGKVYEEGLQLVLPILQQGSQDVINKYEKDKIRIVTKVREQINQVKTVLDGLFYIGNQYQLDQQQIKLENVLKLENSLKQSEDRLFQSAIQLSNPKEYHTSKPYGTYQEFVDSLYPDKQQEYIQSIDYTSLLARPTKFDNTQLQFEKTENFQLYGVIDHLNYVISCIRMKNGQIVTCSTIVSFFEYPSLKLMQQLGNNQNIKQVVEITQNLIALLTQTQVLMYEKRKDKWIPKGEFITPNIGVINKIGLINDLFLILVQTQLIVYKLKQQIIADQPIEYLFINLTPLIYMHKYDCCSFAIFENKLFSADLGGRLYQWKLGNVFHVDNVIQSSNNEIIGIIPMHDSRIITIGTDGVIRLWDNALQLVTTIKHRCSFTASVEGKELDTFYTGDVSGKIQKWKVTVLIESLIELDAHNDQITDLQFNQYLISCSADKKVKIWITSK</sequence>
<dbReference type="PANTHER" id="PTHR22847">
    <property type="entry name" value="WD40 REPEAT PROTEIN"/>
    <property type="match status" value="1"/>
</dbReference>
<evidence type="ECO:0000313" key="5">
    <source>
        <dbReference type="Proteomes" id="UP000688137"/>
    </source>
</evidence>
<dbReference type="GO" id="GO:1990234">
    <property type="term" value="C:transferase complex"/>
    <property type="evidence" value="ECO:0007669"/>
    <property type="project" value="UniProtKB-ARBA"/>
</dbReference>
<evidence type="ECO:0000256" key="3">
    <source>
        <dbReference type="PROSITE-ProRule" id="PRU00221"/>
    </source>
</evidence>
<dbReference type="OMA" id="HNLMNCY"/>
<comment type="caution">
    <text evidence="4">The sequence shown here is derived from an EMBL/GenBank/DDBJ whole genome shotgun (WGS) entry which is preliminary data.</text>
</comment>